<dbReference type="OrthoDB" id="4216928at2759"/>
<dbReference type="AlphaFoldDB" id="A0A066WVY9"/>
<dbReference type="HOGENOM" id="CLU_024655_1_2_1"/>
<evidence type="ECO:0000313" key="2">
    <source>
        <dbReference type="Proteomes" id="UP000027238"/>
    </source>
</evidence>
<protein>
    <submittedName>
        <fullName evidence="1">Uncharacterized protein</fullName>
    </submittedName>
</protein>
<dbReference type="OMA" id="TWILVES"/>
<evidence type="ECO:0000313" key="1">
    <source>
        <dbReference type="EMBL" id="KDN60837.1"/>
    </source>
</evidence>
<keyword evidence="2" id="KW-1185">Reference proteome</keyword>
<organism evidence="1 2">
    <name type="scientific">Colletotrichum sublineola</name>
    <name type="common">Sorghum anthracnose fungus</name>
    <dbReference type="NCBI Taxonomy" id="1173701"/>
    <lineage>
        <taxon>Eukaryota</taxon>
        <taxon>Fungi</taxon>
        <taxon>Dikarya</taxon>
        <taxon>Ascomycota</taxon>
        <taxon>Pezizomycotina</taxon>
        <taxon>Sordariomycetes</taxon>
        <taxon>Hypocreomycetidae</taxon>
        <taxon>Glomerellales</taxon>
        <taxon>Glomerellaceae</taxon>
        <taxon>Colletotrichum</taxon>
        <taxon>Colletotrichum graminicola species complex</taxon>
    </lineage>
</organism>
<comment type="caution">
    <text evidence="1">The sequence shown here is derived from an EMBL/GenBank/DDBJ whole genome shotgun (WGS) entry which is preliminary data.</text>
</comment>
<sequence length="308" mass="34450">MGSVGLVPFRQLRPGSSRTNAPPSQSDHEERMMLVAQSQHLTVPITLGMLGNLQQILRPTESKWVFDQFRDSPLTFAEQGGTMSIHPGLFHSALPLPLRTAFGICAGAMTMNERNRKLLFKVIAAEASDMLSPVAAGVTLLENLARLQATVLYQMIRFFKGGLEERVLAERQEFLVRSYGLKLLQRADNELPSVQPSWEAWVLAESIRRTAVVAFKLYTIYWAFKYGCCTESMTLTMLPVSTKPCVWASRDIYLRHEDRDITTTYGEFRSTWAAAPRADADNFERMILTGCNGMGDLQALPDSPNPEG</sequence>
<dbReference type="EMBL" id="JMSE01001467">
    <property type="protein sequence ID" value="KDN60837.1"/>
    <property type="molecule type" value="Genomic_DNA"/>
</dbReference>
<dbReference type="Proteomes" id="UP000027238">
    <property type="component" value="Unassembled WGS sequence"/>
</dbReference>
<dbReference type="eggNOG" id="ENOG502SMRZ">
    <property type="taxonomic scope" value="Eukaryota"/>
</dbReference>
<reference evidence="2" key="1">
    <citation type="journal article" date="2014" name="Genome Announc.">
        <title>Draft genome sequence of Colletotrichum sublineola, a destructive pathogen of cultivated sorghum.</title>
        <authorList>
            <person name="Baroncelli R."/>
            <person name="Sanz-Martin J.M."/>
            <person name="Rech G.E."/>
            <person name="Sukno S.A."/>
            <person name="Thon M.R."/>
        </authorList>
    </citation>
    <scope>NUCLEOTIDE SEQUENCE [LARGE SCALE GENOMIC DNA]</scope>
    <source>
        <strain evidence="2">TX430BB</strain>
    </source>
</reference>
<gene>
    <name evidence="1" type="ORF">CSUB01_04638</name>
</gene>
<name>A0A066WVY9_COLSU</name>
<dbReference type="STRING" id="1173701.A0A066WVY9"/>
<proteinExistence type="predicted"/>
<accession>A0A066WVY9</accession>